<feature type="region of interest" description="Disordered" evidence="5">
    <location>
        <begin position="263"/>
        <end position="371"/>
    </location>
</feature>
<evidence type="ECO:0000256" key="5">
    <source>
        <dbReference type="SAM" id="MobiDB-lite"/>
    </source>
</evidence>
<dbReference type="PANTHER" id="PTHR46090:SF2">
    <property type="entry name" value="ADP-RIBOSYLATION FACTOR-LIKE PROTEIN 13B"/>
    <property type="match status" value="1"/>
</dbReference>
<organism evidence="6 7">
    <name type="scientific">Caenorhabditis japonica</name>
    <dbReference type="NCBI Taxonomy" id="281687"/>
    <lineage>
        <taxon>Eukaryota</taxon>
        <taxon>Metazoa</taxon>
        <taxon>Ecdysozoa</taxon>
        <taxon>Nematoda</taxon>
        <taxon>Chromadorea</taxon>
        <taxon>Rhabditida</taxon>
        <taxon>Rhabditina</taxon>
        <taxon>Rhabditomorpha</taxon>
        <taxon>Rhabditoidea</taxon>
        <taxon>Rhabditidae</taxon>
        <taxon>Peloderinae</taxon>
        <taxon>Caenorhabditis</taxon>
    </lineage>
</organism>
<dbReference type="GO" id="GO:0097730">
    <property type="term" value="C:non-motile cilium"/>
    <property type="evidence" value="ECO:0007669"/>
    <property type="project" value="EnsemblMetazoa"/>
</dbReference>
<keyword evidence="2 3" id="KW-0342">GTP-binding</keyword>
<evidence type="ECO:0000256" key="4">
    <source>
        <dbReference type="PIRSR" id="PIRSR606689-2"/>
    </source>
</evidence>
<dbReference type="GO" id="GO:1905515">
    <property type="term" value="P:non-motile cilium assembly"/>
    <property type="evidence" value="ECO:0007669"/>
    <property type="project" value="EnsemblMetazoa"/>
</dbReference>
<dbReference type="GO" id="GO:0031528">
    <property type="term" value="C:microvillus membrane"/>
    <property type="evidence" value="ECO:0007669"/>
    <property type="project" value="EnsemblMetazoa"/>
</dbReference>
<keyword evidence="4" id="KW-0460">Magnesium</keyword>
<evidence type="ECO:0000256" key="1">
    <source>
        <dbReference type="ARBA" id="ARBA00022741"/>
    </source>
</evidence>
<dbReference type="GO" id="GO:0097543">
    <property type="term" value="C:ciliary inversin compartment"/>
    <property type="evidence" value="ECO:0007669"/>
    <property type="project" value="EnsemblMetazoa"/>
</dbReference>
<dbReference type="GO" id="GO:0097500">
    <property type="term" value="P:receptor localization to non-motile cilium"/>
    <property type="evidence" value="ECO:0007669"/>
    <property type="project" value="EnsemblMetazoa"/>
</dbReference>
<dbReference type="EnsemblMetazoa" id="CJA18999b.1">
    <property type="protein sequence ID" value="CJA18999b.1"/>
    <property type="gene ID" value="WBGene00138204"/>
</dbReference>
<dbReference type="GO" id="GO:0005525">
    <property type="term" value="F:GTP binding"/>
    <property type="evidence" value="ECO:0007669"/>
    <property type="project" value="UniProtKB-KW"/>
</dbReference>
<dbReference type="GO" id="GO:0042073">
    <property type="term" value="P:intraciliary transport"/>
    <property type="evidence" value="ECO:0007669"/>
    <property type="project" value="EnsemblMetazoa"/>
</dbReference>
<feature type="compositionally biased region" description="Polar residues" evidence="5">
    <location>
        <begin position="312"/>
        <end position="341"/>
    </location>
</feature>
<keyword evidence="4" id="KW-0479">Metal-binding</keyword>
<dbReference type="Gene3D" id="3.40.50.300">
    <property type="entry name" value="P-loop containing nucleotide triphosphate hydrolases"/>
    <property type="match status" value="1"/>
</dbReference>
<dbReference type="SMART" id="SM00177">
    <property type="entry name" value="ARF"/>
    <property type="match status" value="1"/>
</dbReference>
<dbReference type="GO" id="GO:0003924">
    <property type="term" value="F:GTPase activity"/>
    <property type="evidence" value="ECO:0007669"/>
    <property type="project" value="InterPro"/>
</dbReference>
<accession>A0A8R1I4F2</accession>
<reference evidence="6" key="2">
    <citation type="submission" date="2022-06" db="UniProtKB">
        <authorList>
            <consortium name="EnsemblMetazoa"/>
        </authorList>
    </citation>
    <scope>IDENTIFICATION</scope>
    <source>
        <strain evidence="6">DF5081</strain>
    </source>
</reference>
<evidence type="ECO:0000256" key="2">
    <source>
        <dbReference type="ARBA" id="ARBA00023134"/>
    </source>
</evidence>
<dbReference type="GO" id="GO:0046872">
    <property type="term" value="F:metal ion binding"/>
    <property type="evidence" value="ECO:0007669"/>
    <property type="project" value="UniProtKB-KW"/>
</dbReference>
<dbReference type="GO" id="GO:0060170">
    <property type="term" value="C:ciliary membrane"/>
    <property type="evidence" value="ECO:0007669"/>
    <property type="project" value="EnsemblMetazoa"/>
</dbReference>
<dbReference type="InterPro" id="IPR006689">
    <property type="entry name" value="Small_GTPase_ARF/SAR"/>
</dbReference>
<dbReference type="InterPro" id="IPR027417">
    <property type="entry name" value="P-loop_NTPase"/>
</dbReference>
<evidence type="ECO:0000313" key="7">
    <source>
        <dbReference type="Proteomes" id="UP000005237"/>
    </source>
</evidence>
<feature type="binding site" evidence="3">
    <location>
        <position position="88"/>
    </location>
    <ligand>
        <name>GTP</name>
        <dbReference type="ChEBI" id="CHEBI:37565"/>
    </ligand>
</feature>
<dbReference type="GO" id="GO:0007606">
    <property type="term" value="P:sensory perception of chemical stimulus"/>
    <property type="evidence" value="ECO:0007669"/>
    <property type="project" value="EnsemblMetazoa"/>
</dbReference>
<feature type="compositionally biased region" description="Pro residues" evidence="5">
    <location>
        <begin position="267"/>
        <end position="283"/>
    </location>
</feature>
<dbReference type="PROSITE" id="PS51417">
    <property type="entry name" value="ARF"/>
    <property type="match status" value="1"/>
</dbReference>
<dbReference type="GO" id="GO:0061917">
    <property type="term" value="C:leading edge of dendritic growth cone"/>
    <property type="evidence" value="ECO:0007669"/>
    <property type="project" value="EnsemblMetazoa"/>
</dbReference>
<sequence length="384" mass="42799">MSSWLQSVFCCCNNTPIPKRFGCVKSEINCDFSEIKLGCFGIGGAGKSTFLKVLKGEDPREVLSVNGFIIVDMDFDEQFHLKIFDVGGDRGIRGIWGNYYGEVHGIIYVIDYSTDETFDESIEALSSVTSHPQAQKKPIFLLVNNQYSRELDDVEVSNAANLQAGQHNNAFFSHFNKYNGFLNNVKTATMSVSQRAKKDKLEFQEQFVRFIDSISQNYVELNEGVKAAELALKIRQEQAKEERRLKQMKVEHDALRADVAALEGRPLPQPPPDPTPTGPPPDPKLAAVRREESPPLSLASSTIPSDIVQGSPEGSSQHDPVNFCRISQSSTKPASPQSVGEVQQEEPPKAILRDNYFLPPKTPGRQYSRIQRIQNVLSNRVAPK</sequence>
<reference evidence="7" key="1">
    <citation type="submission" date="2010-08" db="EMBL/GenBank/DDBJ databases">
        <authorList>
            <consortium name="Caenorhabditis japonica Sequencing Consortium"/>
            <person name="Wilson R.K."/>
        </authorList>
    </citation>
    <scope>NUCLEOTIDE SEQUENCE [LARGE SCALE GENOMIC DNA]</scope>
    <source>
        <strain evidence="7">DF5081</strain>
    </source>
</reference>
<dbReference type="SUPFAM" id="SSF52540">
    <property type="entry name" value="P-loop containing nucleoside triphosphate hydrolases"/>
    <property type="match status" value="1"/>
</dbReference>
<evidence type="ECO:0000313" key="6">
    <source>
        <dbReference type="EnsemblMetazoa" id="CJA18999b.1"/>
    </source>
</evidence>
<evidence type="ECO:0008006" key="8">
    <source>
        <dbReference type="Google" id="ProtNLM"/>
    </source>
</evidence>
<evidence type="ECO:0000256" key="3">
    <source>
        <dbReference type="PIRSR" id="PIRSR606689-1"/>
    </source>
</evidence>
<keyword evidence="1 3" id="KW-0547">Nucleotide-binding</keyword>
<proteinExistence type="predicted"/>
<dbReference type="GO" id="GO:0044458">
    <property type="term" value="P:motile cilium assembly"/>
    <property type="evidence" value="ECO:0007669"/>
    <property type="project" value="EnsemblMetazoa"/>
</dbReference>
<dbReference type="PANTHER" id="PTHR46090">
    <property type="entry name" value="ADP-RIBOSYLATION FACTOR-LIKE PROTEIN 13B"/>
    <property type="match status" value="1"/>
</dbReference>
<protein>
    <recommendedName>
        <fullName evidence="8">ADP-ribosylation factor-like protein 13B</fullName>
    </recommendedName>
</protein>
<feature type="binding site" evidence="4">
    <location>
        <position position="48"/>
    </location>
    <ligand>
        <name>Mg(2+)</name>
        <dbReference type="ChEBI" id="CHEBI:18420"/>
    </ligand>
</feature>
<dbReference type="InterPro" id="IPR051995">
    <property type="entry name" value="Ciliary_GTPase"/>
</dbReference>
<keyword evidence="7" id="KW-1185">Reference proteome</keyword>
<dbReference type="Pfam" id="PF00025">
    <property type="entry name" value="Arf"/>
    <property type="match status" value="1"/>
</dbReference>
<dbReference type="PRINTS" id="PR00328">
    <property type="entry name" value="SAR1GTPBP"/>
</dbReference>
<name>A0A8R1I4F2_CAEJA</name>
<dbReference type="AlphaFoldDB" id="A0A8R1I4F2"/>
<dbReference type="Proteomes" id="UP000005237">
    <property type="component" value="Unassembled WGS sequence"/>
</dbReference>
<feature type="binding site" evidence="3">
    <location>
        <begin position="41"/>
        <end position="48"/>
    </location>
    <ligand>
        <name>GTP</name>
        <dbReference type="ChEBI" id="CHEBI:37565"/>
    </ligand>
</feature>